<dbReference type="SMART" id="SM00034">
    <property type="entry name" value="CLECT"/>
    <property type="match status" value="1"/>
</dbReference>
<dbReference type="InParanoid" id="A0A4W6CHL3"/>
<evidence type="ECO:0000259" key="3">
    <source>
        <dbReference type="PROSITE" id="PS50041"/>
    </source>
</evidence>
<dbReference type="InterPro" id="IPR050111">
    <property type="entry name" value="C-type_lectin/snaclec_domain"/>
</dbReference>
<dbReference type="Pfam" id="PF00059">
    <property type="entry name" value="Lectin_C"/>
    <property type="match status" value="1"/>
</dbReference>
<dbReference type="InterPro" id="IPR016186">
    <property type="entry name" value="C-type_lectin-like/link_sf"/>
</dbReference>
<protein>
    <recommendedName>
        <fullName evidence="3">C-type lectin domain-containing protein</fullName>
    </recommendedName>
</protein>
<dbReference type="InterPro" id="IPR001304">
    <property type="entry name" value="C-type_lectin-like"/>
</dbReference>
<keyword evidence="1" id="KW-1015">Disulfide bond</keyword>
<sequence length="175" mass="19809">MKTLVVSVLLCAMMVLSRTADAVPFFPLYLLPQAQSPRVKRSTSCPNHWTEISGRCFRYVANRLNWGNAEKNCIGMGAHLASVHSANEYQDIQKMIVVANGGFGRTWLGGSDCQTEGIWLWSDGTVFDYKHCGKFDNRWWKQHCLQMNYGEHKCWDDVQCSSTLPSVCAKKVHDS</sequence>
<dbReference type="InterPro" id="IPR018378">
    <property type="entry name" value="C-type_lectin_CS"/>
</dbReference>
<organism evidence="4 5">
    <name type="scientific">Lates calcarifer</name>
    <name type="common">Barramundi</name>
    <name type="synonym">Holocentrus calcarifer</name>
    <dbReference type="NCBI Taxonomy" id="8187"/>
    <lineage>
        <taxon>Eukaryota</taxon>
        <taxon>Metazoa</taxon>
        <taxon>Chordata</taxon>
        <taxon>Craniata</taxon>
        <taxon>Vertebrata</taxon>
        <taxon>Euteleostomi</taxon>
        <taxon>Actinopterygii</taxon>
        <taxon>Neopterygii</taxon>
        <taxon>Teleostei</taxon>
        <taxon>Neoteleostei</taxon>
        <taxon>Acanthomorphata</taxon>
        <taxon>Carangaria</taxon>
        <taxon>Carangaria incertae sedis</taxon>
        <taxon>Centropomidae</taxon>
        <taxon>Lates</taxon>
    </lineage>
</organism>
<reference evidence="4" key="3">
    <citation type="submission" date="2025-09" db="UniProtKB">
        <authorList>
            <consortium name="Ensembl"/>
        </authorList>
    </citation>
    <scope>IDENTIFICATION</scope>
</reference>
<evidence type="ECO:0000256" key="1">
    <source>
        <dbReference type="ARBA" id="ARBA00023157"/>
    </source>
</evidence>
<evidence type="ECO:0000313" key="5">
    <source>
        <dbReference type="Proteomes" id="UP000314980"/>
    </source>
</evidence>
<dbReference type="InterPro" id="IPR016187">
    <property type="entry name" value="CTDL_fold"/>
</dbReference>
<feature type="signal peptide" evidence="2">
    <location>
        <begin position="1"/>
        <end position="22"/>
    </location>
</feature>
<accession>A0A4W6CHL3</accession>
<keyword evidence="5" id="KW-1185">Reference proteome</keyword>
<dbReference type="CDD" id="cd00037">
    <property type="entry name" value="CLECT"/>
    <property type="match status" value="1"/>
</dbReference>
<dbReference type="Ensembl" id="ENSLCAT00010010682.1">
    <property type="protein sequence ID" value="ENSLCAP00010010451.1"/>
    <property type="gene ID" value="ENSLCAG00010004955.1"/>
</dbReference>
<reference evidence="4" key="2">
    <citation type="submission" date="2025-08" db="UniProtKB">
        <authorList>
            <consortium name="Ensembl"/>
        </authorList>
    </citation>
    <scope>IDENTIFICATION</scope>
</reference>
<dbReference type="SUPFAM" id="SSF56436">
    <property type="entry name" value="C-type lectin-like"/>
    <property type="match status" value="1"/>
</dbReference>
<dbReference type="Proteomes" id="UP000314980">
    <property type="component" value="Unassembled WGS sequence"/>
</dbReference>
<name>A0A4W6CHL3_LATCA</name>
<dbReference type="AlphaFoldDB" id="A0A4W6CHL3"/>
<dbReference type="PANTHER" id="PTHR22803">
    <property type="entry name" value="MANNOSE, PHOSPHOLIPASE, LECTIN RECEPTOR RELATED"/>
    <property type="match status" value="1"/>
</dbReference>
<reference evidence="5" key="1">
    <citation type="submission" date="2015-09" db="EMBL/GenBank/DDBJ databases">
        <authorList>
            <person name="Sai Rama Sridatta P."/>
        </authorList>
    </citation>
    <scope>NUCLEOTIDE SEQUENCE [LARGE SCALE GENOMIC DNA]</scope>
</reference>
<dbReference type="PROSITE" id="PS50041">
    <property type="entry name" value="C_TYPE_LECTIN_2"/>
    <property type="match status" value="1"/>
</dbReference>
<feature type="domain" description="C-type lectin" evidence="3">
    <location>
        <begin position="52"/>
        <end position="169"/>
    </location>
</feature>
<dbReference type="FunCoup" id="A0A4W6CHL3">
    <property type="interactions" value="813"/>
</dbReference>
<evidence type="ECO:0000313" key="4">
    <source>
        <dbReference type="Ensembl" id="ENSLCAP00010010451.1"/>
    </source>
</evidence>
<dbReference type="GeneTree" id="ENSGT01120000272028"/>
<evidence type="ECO:0000256" key="2">
    <source>
        <dbReference type="SAM" id="SignalP"/>
    </source>
</evidence>
<proteinExistence type="predicted"/>
<dbReference type="PROSITE" id="PS00615">
    <property type="entry name" value="C_TYPE_LECTIN_1"/>
    <property type="match status" value="1"/>
</dbReference>
<dbReference type="Gene3D" id="3.10.100.10">
    <property type="entry name" value="Mannose-Binding Protein A, subunit A"/>
    <property type="match status" value="1"/>
</dbReference>
<feature type="chain" id="PRO_5021260286" description="C-type lectin domain-containing protein" evidence="2">
    <location>
        <begin position="23"/>
        <end position="175"/>
    </location>
</feature>
<keyword evidence="2" id="KW-0732">Signal</keyword>